<protein>
    <recommendedName>
        <fullName evidence="2">DUF4262 domain-containing protein</fullName>
    </recommendedName>
</protein>
<evidence type="ECO:0008006" key="2">
    <source>
        <dbReference type="Google" id="ProtNLM"/>
    </source>
</evidence>
<accession>C7RJV7</accession>
<reference evidence="1" key="2">
    <citation type="submission" date="2009-09" db="EMBL/GenBank/DDBJ databases">
        <title>Complete sequence of chromosome of Candidatus Accumulibacter phosphatis clade IIA str. UW-1.</title>
        <authorList>
            <consortium name="US DOE Joint Genome Institute"/>
            <person name="Martin H.G."/>
            <person name="Ivanova N."/>
            <person name="Kunin V."/>
            <person name="Warnecke F."/>
            <person name="Barry K."/>
            <person name="He S."/>
            <person name="Salamov A."/>
            <person name="Szeto E."/>
            <person name="Dalin E."/>
            <person name="Pangilinan J.L."/>
            <person name="Lapidus A."/>
            <person name="Lowry S."/>
            <person name="Kyrpides N.C."/>
            <person name="McMahon K.D."/>
            <person name="Hugenholtz P."/>
        </authorList>
    </citation>
    <scope>NUCLEOTIDE SEQUENCE [LARGE SCALE GENOMIC DNA]</scope>
    <source>
        <strain evidence="1">UW-1</strain>
    </source>
</reference>
<dbReference type="OrthoDB" id="9793188at2"/>
<dbReference type="HOGENOM" id="CLU_094847_2_0_4"/>
<name>C7RJV7_ACCRE</name>
<gene>
    <name evidence="1" type="ordered locus">CAP2UW1_3541</name>
</gene>
<reference evidence="1" key="1">
    <citation type="submission" date="2009-08" db="EMBL/GenBank/DDBJ databases">
        <authorList>
            <consortium name="US DOE Joint Genome Institute"/>
            <person name="Lucas S."/>
            <person name="Copeland A."/>
            <person name="Lapidus A."/>
            <person name="Glavina del Rio T."/>
            <person name="Dalin E."/>
            <person name="Tice H."/>
            <person name="Bruce D."/>
            <person name="Barry K."/>
            <person name="Pitluck S."/>
            <person name="Lowry S."/>
            <person name="Larimer F."/>
            <person name="Land M."/>
            <person name="Hauser L."/>
            <person name="Kyrpides N."/>
            <person name="Ivanova N."/>
            <person name="McMahon K.D."/>
            <person name="Hugenholtz P."/>
        </authorList>
    </citation>
    <scope>NUCLEOTIDE SEQUENCE</scope>
    <source>
        <strain evidence="1">UW-1</strain>
    </source>
</reference>
<sequence>MEPYEQNILQHIEKHGCSVTSVFDPKEIDPPFSYSIGIAKSSSAPELIIVGLGSKLSHWMVNEYNRRVQSGERFLPGVHYLGFLEDFAVQFGPVAREHREEYMRSACWLHGGSEFDALQLIWPNTSGVWPWDAEASEWLRANQPLLSGKVA</sequence>
<dbReference type="KEGG" id="app:CAP2UW1_3541"/>
<proteinExistence type="predicted"/>
<dbReference type="AlphaFoldDB" id="C7RJV7"/>
<dbReference type="EMBL" id="CP001715">
    <property type="protein sequence ID" value="ACV36798.1"/>
    <property type="molecule type" value="Genomic_DNA"/>
</dbReference>
<organism evidence="1">
    <name type="scientific">Accumulibacter regalis</name>
    <dbReference type="NCBI Taxonomy" id="522306"/>
    <lineage>
        <taxon>Bacteria</taxon>
        <taxon>Pseudomonadati</taxon>
        <taxon>Pseudomonadota</taxon>
        <taxon>Betaproteobacteria</taxon>
        <taxon>Candidatus Accumulibacter</taxon>
    </lineage>
</organism>
<dbReference type="STRING" id="522306.CAP2UW1_3541"/>
<evidence type="ECO:0000313" key="1">
    <source>
        <dbReference type="EMBL" id="ACV36798.1"/>
    </source>
</evidence>
<dbReference type="eggNOG" id="ENOG5032XI5">
    <property type="taxonomic scope" value="Bacteria"/>
</dbReference>
<dbReference type="Pfam" id="PF14081">
    <property type="entry name" value="DUF4262"/>
    <property type="match status" value="1"/>
</dbReference>
<dbReference type="InterPro" id="IPR025358">
    <property type="entry name" value="DUF4262"/>
</dbReference>